<reference evidence="3 4" key="1">
    <citation type="submission" date="2014-04" db="EMBL/GenBank/DDBJ databases">
        <title>Genome evolution of avian class.</title>
        <authorList>
            <person name="Zhang G."/>
            <person name="Li C."/>
        </authorList>
    </citation>
    <scope>NUCLEOTIDE SEQUENCE [LARGE SCALE GENOMIC DNA]</scope>
    <source>
        <strain evidence="3">BGI_N306</strain>
    </source>
</reference>
<protein>
    <submittedName>
        <fullName evidence="3">Uncharacterized protein</fullName>
    </submittedName>
</protein>
<sequence length="168" mass="18971">KESQGKTPRTQHSKKAAARQKEARLTDFLPSEEHVKREIKHFCDWVMSLGGGNCNIDEDALITLLNTSSEREATVPSPYHALKFNNVQAEQAKGQKISSLPLAVTNSHHLRTLPCQVKEMEVTQLYSTQTFKEFLERKGYRKPQFLLKMLAGGNDSRAPEETSKACKK</sequence>
<dbReference type="PANTHER" id="PTHR46449">
    <property type="entry name" value="ZGC:158260"/>
    <property type="match status" value="1"/>
</dbReference>
<feature type="compositionally biased region" description="Basic residues" evidence="2">
    <location>
        <begin position="9"/>
        <end position="18"/>
    </location>
</feature>
<feature type="region of interest" description="Disordered" evidence="2">
    <location>
        <begin position="1"/>
        <end position="23"/>
    </location>
</feature>
<accession>A0A091XDR4</accession>
<feature type="non-terminal residue" evidence="3">
    <location>
        <position position="168"/>
    </location>
</feature>
<keyword evidence="4" id="KW-1185">Reference proteome</keyword>
<organism evidence="3 4">
    <name type="scientific">Opisthocomus hoazin</name>
    <name type="common">Hoatzin</name>
    <name type="synonym">Phasianus hoazin</name>
    <dbReference type="NCBI Taxonomy" id="30419"/>
    <lineage>
        <taxon>Eukaryota</taxon>
        <taxon>Metazoa</taxon>
        <taxon>Chordata</taxon>
        <taxon>Craniata</taxon>
        <taxon>Vertebrata</taxon>
        <taxon>Euteleostomi</taxon>
        <taxon>Archelosauria</taxon>
        <taxon>Archosauria</taxon>
        <taxon>Dinosauria</taxon>
        <taxon>Saurischia</taxon>
        <taxon>Theropoda</taxon>
        <taxon>Coelurosauria</taxon>
        <taxon>Aves</taxon>
        <taxon>Neognathae</taxon>
        <taxon>Neoaves</taxon>
        <taxon>Opisthocomiformes</taxon>
        <taxon>Opisthocomidae</taxon>
        <taxon>Opisthocomus</taxon>
    </lineage>
</organism>
<dbReference type="PANTHER" id="PTHR46449:SF5">
    <property type="entry name" value="FAMILY WITH SEQUENCE SIMILARITY 47 MEMBER E"/>
    <property type="match status" value="1"/>
</dbReference>
<dbReference type="Proteomes" id="UP000053605">
    <property type="component" value="Unassembled WGS sequence"/>
</dbReference>
<evidence type="ECO:0000256" key="2">
    <source>
        <dbReference type="SAM" id="MobiDB-lite"/>
    </source>
</evidence>
<evidence type="ECO:0000313" key="3">
    <source>
        <dbReference type="EMBL" id="KFR11411.1"/>
    </source>
</evidence>
<gene>
    <name evidence="3" type="ORF">N306_13380</name>
</gene>
<dbReference type="GO" id="GO:0045815">
    <property type="term" value="P:transcription initiation-coupled chromatin remodeling"/>
    <property type="evidence" value="ECO:0007669"/>
    <property type="project" value="TreeGrafter"/>
</dbReference>
<feature type="non-terminal residue" evidence="3">
    <location>
        <position position="1"/>
    </location>
</feature>
<evidence type="ECO:0000313" key="4">
    <source>
        <dbReference type="Proteomes" id="UP000053605"/>
    </source>
</evidence>
<evidence type="ECO:0000256" key="1">
    <source>
        <dbReference type="ARBA" id="ARBA00005277"/>
    </source>
</evidence>
<dbReference type="PhylomeDB" id="A0A091XDR4"/>
<proteinExistence type="inferred from homology"/>
<dbReference type="EMBL" id="KK734915">
    <property type="protein sequence ID" value="KFR11411.1"/>
    <property type="molecule type" value="Genomic_DNA"/>
</dbReference>
<dbReference type="AlphaFoldDB" id="A0A091XDR4"/>
<comment type="similarity">
    <text evidence="1">Belongs to the FAM47 family.</text>
</comment>
<dbReference type="InterPro" id="IPR032743">
    <property type="entry name" value="FAM47"/>
</dbReference>
<dbReference type="GO" id="GO:0000785">
    <property type="term" value="C:chromatin"/>
    <property type="evidence" value="ECO:0007669"/>
    <property type="project" value="TreeGrafter"/>
</dbReference>
<name>A0A091XDR4_OPIHO</name>
<dbReference type="STRING" id="30419.A0A091XDR4"/>